<dbReference type="PaxDb" id="35128-Thaps4736"/>
<dbReference type="Proteomes" id="UP000001449">
    <property type="component" value="Chromosome 4"/>
</dbReference>
<dbReference type="GeneID" id="7451940"/>
<evidence type="ECO:0008006" key="4">
    <source>
        <dbReference type="Google" id="ProtNLM"/>
    </source>
</evidence>
<evidence type="ECO:0000256" key="1">
    <source>
        <dbReference type="SAM" id="MobiDB-lite"/>
    </source>
</evidence>
<dbReference type="HOGENOM" id="CLU_611817_0_0_1"/>
<reference evidence="2 3" key="1">
    <citation type="journal article" date="2004" name="Science">
        <title>The genome of the diatom Thalassiosira pseudonana: ecology, evolution, and metabolism.</title>
        <authorList>
            <person name="Armbrust E.V."/>
            <person name="Berges J.A."/>
            <person name="Bowler C."/>
            <person name="Green B.R."/>
            <person name="Martinez D."/>
            <person name="Putnam N.H."/>
            <person name="Zhou S."/>
            <person name="Allen A.E."/>
            <person name="Apt K.E."/>
            <person name="Bechner M."/>
            <person name="Brzezinski M.A."/>
            <person name="Chaal B.K."/>
            <person name="Chiovitti A."/>
            <person name="Davis A.K."/>
            <person name="Demarest M.S."/>
            <person name="Detter J.C."/>
            <person name="Glavina T."/>
            <person name="Goodstein D."/>
            <person name="Hadi M.Z."/>
            <person name="Hellsten U."/>
            <person name="Hildebrand M."/>
            <person name="Jenkins B.D."/>
            <person name="Jurka J."/>
            <person name="Kapitonov V.V."/>
            <person name="Kroger N."/>
            <person name="Lau W.W."/>
            <person name="Lane T.W."/>
            <person name="Larimer F.W."/>
            <person name="Lippmeier J.C."/>
            <person name="Lucas S."/>
            <person name="Medina M."/>
            <person name="Montsant A."/>
            <person name="Obornik M."/>
            <person name="Parker M.S."/>
            <person name="Palenik B."/>
            <person name="Pazour G.J."/>
            <person name="Richardson P.M."/>
            <person name="Rynearson T.A."/>
            <person name="Saito M.A."/>
            <person name="Schwartz D.C."/>
            <person name="Thamatrakoln K."/>
            <person name="Valentin K."/>
            <person name="Vardi A."/>
            <person name="Wilkerson F.P."/>
            <person name="Rokhsar D.S."/>
        </authorList>
    </citation>
    <scope>NUCLEOTIDE SEQUENCE [LARGE SCALE GENOMIC DNA]</scope>
    <source>
        <strain evidence="2 3">CCMP1335</strain>
    </source>
</reference>
<reference evidence="2 3" key="2">
    <citation type="journal article" date="2008" name="Nature">
        <title>The Phaeodactylum genome reveals the evolutionary history of diatom genomes.</title>
        <authorList>
            <person name="Bowler C."/>
            <person name="Allen A.E."/>
            <person name="Badger J.H."/>
            <person name="Grimwood J."/>
            <person name="Jabbari K."/>
            <person name="Kuo A."/>
            <person name="Maheswari U."/>
            <person name="Martens C."/>
            <person name="Maumus F."/>
            <person name="Otillar R.P."/>
            <person name="Rayko E."/>
            <person name="Salamov A."/>
            <person name="Vandepoele K."/>
            <person name="Beszteri B."/>
            <person name="Gruber A."/>
            <person name="Heijde M."/>
            <person name="Katinka M."/>
            <person name="Mock T."/>
            <person name="Valentin K."/>
            <person name="Verret F."/>
            <person name="Berges J.A."/>
            <person name="Brownlee C."/>
            <person name="Cadoret J.P."/>
            <person name="Chiovitti A."/>
            <person name="Choi C.J."/>
            <person name="Coesel S."/>
            <person name="De Martino A."/>
            <person name="Detter J.C."/>
            <person name="Durkin C."/>
            <person name="Falciatore A."/>
            <person name="Fournet J."/>
            <person name="Haruta M."/>
            <person name="Huysman M.J."/>
            <person name="Jenkins B.D."/>
            <person name="Jiroutova K."/>
            <person name="Jorgensen R.E."/>
            <person name="Joubert Y."/>
            <person name="Kaplan A."/>
            <person name="Kroger N."/>
            <person name="Kroth P.G."/>
            <person name="La Roche J."/>
            <person name="Lindquist E."/>
            <person name="Lommer M."/>
            <person name="Martin-Jezequel V."/>
            <person name="Lopez P.J."/>
            <person name="Lucas S."/>
            <person name="Mangogna M."/>
            <person name="McGinnis K."/>
            <person name="Medlin L.K."/>
            <person name="Montsant A."/>
            <person name="Oudot-Le Secq M.P."/>
            <person name="Napoli C."/>
            <person name="Obornik M."/>
            <person name="Parker M.S."/>
            <person name="Petit J.L."/>
            <person name="Porcel B.M."/>
            <person name="Poulsen N."/>
            <person name="Robison M."/>
            <person name="Rychlewski L."/>
            <person name="Rynearson T.A."/>
            <person name="Schmutz J."/>
            <person name="Shapiro H."/>
            <person name="Siaut M."/>
            <person name="Stanley M."/>
            <person name="Sussman M.R."/>
            <person name="Taylor A.R."/>
            <person name="Vardi A."/>
            <person name="von Dassow P."/>
            <person name="Vyverman W."/>
            <person name="Willis A."/>
            <person name="Wyrwicz L.S."/>
            <person name="Rokhsar D.S."/>
            <person name="Weissenbach J."/>
            <person name="Armbrust E.V."/>
            <person name="Green B.R."/>
            <person name="Van de Peer Y."/>
            <person name="Grigoriev I.V."/>
        </authorList>
    </citation>
    <scope>NUCLEOTIDE SEQUENCE [LARGE SCALE GENOMIC DNA]</scope>
    <source>
        <strain evidence="2 3">CCMP1335</strain>
    </source>
</reference>
<organism evidence="2 3">
    <name type="scientific">Thalassiosira pseudonana</name>
    <name type="common">Marine diatom</name>
    <name type="synonym">Cyclotella nana</name>
    <dbReference type="NCBI Taxonomy" id="35128"/>
    <lineage>
        <taxon>Eukaryota</taxon>
        <taxon>Sar</taxon>
        <taxon>Stramenopiles</taxon>
        <taxon>Ochrophyta</taxon>
        <taxon>Bacillariophyta</taxon>
        <taxon>Coscinodiscophyceae</taxon>
        <taxon>Thalassiosirophycidae</taxon>
        <taxon>Thalassiosirales</taxon>
        <taxon>Thalassiosiraceae</taxon>
        <taxon>Thalassiosira</taxon>
    </lineage>
</organism>
<feature type="compositionally biased region" description="Polar residues" evidence="1">
    <location>
        <begin position="432"/>
        <end position="448"/>
    </location>
</feature>
<protein>
    <recommendedName>
        <fullName evidence="4">HMG box domain-containing protein</fullName>
    </recommendedName>
</protein>
<dbReference type="AlphaFoldDB" id="B8C053"/>
<dbReference type="InParanoid" id="B8C053"/>
<dbReference type="EMBL" id="CM000641">
    <property type="protein sequence ID" value="EED93001.1"/>
    <property type="molecule type" value="Genomic_DNA"/>
</dbReference>
<dbReference type="eggNOG" id="ENOG502QZ70">
    <property type="taxonomic scope" value="Eukaryota"/>
</dbReference>
<accession>B8C053</accession>
<dbReference type="RefSeq" id="XP_002289464.1">
    <property type="nucleotide sequence ID" value="XM_002289428.1"/>
</dbReference>
<dbReference type="KEGG" id="tps:THAPSDRAFT_4736"/>
<dbReference type="InterPro" id="IPR036910">
    <property type="entry name" value="HMG_box_dom_sf"/>
</dbReference>
<name>B8C053_THAPS</name>
<feature type="region of interest" description="Disordered" evidence="1">
    <location>
        <begin position="1"/>
        <end position="25"/>
    </location>
</feature>
<gene>
    <name evidence="2" type="ORF">THAPSDRAFT_4736</name>
</gene>
<sequence length="448" mass="49316">MMAKTTTSEAADDATTQPSAEATTKKIPRPFTAYTIYFRLEHHRILQSEGPVDESLLSNIVPNHFDPVEHPRPSKYENVLLPPYWYQSLSKANLEKKRKHRKGKSRIDLRTLSKMISTSWREANDQEVIAYCQKLADFDAEIYEKKLAETFAKEGIVVAAWGLKKKKKNSSSLASSSSSDSSGGARTLSNSDIKVLTKGDDVNSCSHSPLPIDASEEIKINDDDFDVDASLSLGWSSPSNLSLLPPPSSVDNYSKQDALPSNNFMLPSSQFTSNNIMMNHNPIPMSNFQVLGAMPTMNQLPPLPQIPQLFGGGLAADFFRRASAPPQFGYSIVGNLRNNSNNTMGETTTTATRGGAKQEASSINITDDDEDRRLSMGWMSPLPVYVPRVPSPTSNFQYLGAMPTTDARNSFNVQSTLSLNNIPMFEQGEGGTAQTSKEQAQSKMMQLK</sequence>
<proteinExistence type="predicted"/>
<feature type="compositionally biased region" description="Low complexity" evidence="1">
    <location>
        <begin position="1"/>
        <end position="16"/>
    </location>
</feature>
<evidence type="ECO:0000313" key="2">
    <source>
        <dbReference type="EMBL" id="EED93001.1"/>
    </source>
</evidence>
<dbReference type="Gene3D" id="1.10.30.10">
    <property type="entry name" value="High mobility group box domain"/>
    <property type="match status" value="1"/>
</dbReference>
<evidence type="ECO:0000313" key="3">
    <source>
        <dbReference type="Proteomes" id="UP000001449"/>
    </source>
</evidence>
<keyword evidence="3" id="KW-1185">Reference proteome</keyword>
<feature type="region of interest" description="Disordered" evidence="1">
    <location>
        <begin position="426"/>
        <end position="448"/>
    </location>
</feature>